<proteinExistence type="predicted"/>
<dbReference type="RefSeq" id="WP_119482035.1">
    <property type="nucleotide sequence ID" value="NZ_QXTG01000002.1"/>
</dbReference>
<sequence length="90" mass="8819">MTAIDWPAFLLVLVTALVSALVTVSLFAVGVRLLATPAPGIAVGDADGDDGEDDPTTPASTRPPSATAGAVVAFVVAAAVAVLGVALIIH</sequence>
<keyword evidence="4" id="KW-1185">Reference proteome</keyword>
<dbReference type="Proteomes" id="UP000265742">
    <property type="component" value="Unassembled WGS sequence"/>
</dbReference>
<dbReference type="EMBL" id="QXTG01000002">
    <property type="protein sequence ID" value="RIX27726.1"/>
    <property type="molecule type" value="Genomic_DNA"/>
</dbReference>
<keyword evidence="2" id="KW-1133">Transmembrane helix</keyword>
<name>A0A3A1TZT4_9MICO</name>
<protein>
    <submittedName>
        <fullName evidence="3">Uncharacterized protein</fullName>
    </submittedName>
</protein>
<feature type="compositionally biased region" description="Low complexity" evidence="1">
    <location>
        <begin position="56"/>
        <end position="65"/>
    </location>
</feature>
<organism evidence="3 4">
    <name type="scientific">Amnibacterium setariae</name>
    <dbReference type="NCBI Taxonomy" id="2306585"/>
    <lineage>
        <taxon>Bacteria</taxon>
        <taxon>Bacillati</taxon>
        <taxon>Actinomycetota</taxon>
        <taxon>Actinomycetes</taxon>
        <taxon>Micrococcales</taxon>
        <taxon>Microbacteriaceae</taxon>
        <taxon>Amnibacterium</taxon>
    </lineage>
</organism>
<evidence type="ECO:0000256" key="1">
    <source>
        <dbReference type="SAM" id="MobiDB-lite"/>
    </source>
</evidence>
<evidence type="ECO:0000256" key="2">
    <source>
        <dbReference type="SAM" id="Phobius"/>
    </source>
</evidence>
<feature type="compositionally biased region" description="Acidic residues" evidence="1">
    <location>
        <begin position="46"/>
        <end position="55"/>
    </location>
</feature>
<reference evidence="4" key="1">
    <citation type="submission" date="2018-09" db="EMBL/GenBank/DDBJ databases">
        <authorList>
            <person name="Kim I."/>
        </authorList>
    </citation>
    <scope>NUCLEOTIDE SEQUENCE [LARGE SCALE GENOMIC DNA]</scope>
    <source>
        <strain evidence="4">DD4a</strain>
    </source>
</reference>
<keyword evidence="2" id="KW-0812">Transmembrane</keyword>
<evidence type="ECO:0000313" key="3">
    <source>
        <dbReference type="EMBL" id="RIX27726.1"/>
    </source>
</evidence>
<accession>A0A3A1TZT4</accession>
<dbReference type="AlphaFoldDB" id="A0A3A1TZT4"/>
<evidence type="ECO:0000313" key="4">
    <source>
        <dbReference type="Proteomes" id="UP000265742"/>
    </source>
</evidence>
<feature type="transmembrane region" description="Helical" evidence="2">
    <location>
        <begin position="68"/>
        <end position="89"/>
    </location>
</feature>
<gene>
    <name evidence="3" type="ORF">D1781_09245</name>
</gene>
<comment type="caution">
    <text evidence="3">The sequence shown here is derived from an EMBL/GenBank/DDBJ whole genome shotgun (WGS) entry which is preliminary data.</text>
</comment>
<keyword evidence="2" id="KW-0472">Membrane</keyword>
<feature type="region of interest" description="Disordered" evidence="1">
    <location>
        <begin position="42"/>
        <end position="65"/>
    </location>
</feature>